<name>A0A7V9Z1M8_9BACL</name>
<dbReference type="Pfam" id="PF01580">
    <property type="entry name" value="FtsK_SpoIIIE"/>
    <property type="match status" value="1"/>
</dbReference>
<evidence type="ECO:0000256" key="3">
    <source>
        <dbReference type="PROSITE-ProRule" id="PRU00289"/>
    </source>
</evidence>
<dbReference type="EMBL" id="JACDUU010000006">
    <property type="protein sequence ID" value="MBA2872419.1"/>
    <property type="molecule type" value="Genomic_DNA"/>
</dbReference>
<feature type="binding site" evidence="3">
    <location>
        <begin position="150"/>
        <end position="157"/>
    </location>
    <ligand>
        <name>ATP</name>
        <dbReference type="ChEBI" id="CHEBI:30616"/>
    </ligand>
</feature>
<evidence type="ECO:0000256" key="4">
    <source>
        <dbReference type="SAM" id="MobiDB-lite"/>
    </source>
</evidence>
<comment type="caution">
    <text evidence="6">The sequence shown here is derived from an EMBL/GenBank/DDBJ whole genome shotgun (WGS) entry which is preliminary data.</text>
</comment>
<protein>
    <submittedName>
        <fullName evidence="6">S-DNA-T family DNA segregation ATPase FtsK/SpoIIIE</fullName>
    </submittedName>
</protein>
<dbReference type="PROSITE" id="PS50901">
    <property type="entry name" value="FTSK"/>
    <property type="match status" value="1"/>
</dbReference>
<organism evidence="6 7">
    <name type="scientific">[Anoxybacillus] calidus</name>
    <dbReference type="NCBI Taxonomy" id="575178"/>
    <lineage>
        <taxon>Bacteria</taxon>
        <taxon>Bacillati</taxon>
        <taxon>Bacillota</taxon>
        <taxon>Bacilli</taxon>
        <taxon>Bacillales</taxon>
        <taxon>Anoxybacillaceae</taxon>
        <taxon>Paranoxybacillus</taxon>
    </lineage>
</organism>
<keyword evidence="1 3" id="KW-0547">Nucleotide-binding</keyword>
<dbReference type="Proteomes" id="UP000580891">
    <property type="component" value="Unassembled WGS sequence"/>
</dbReference>
<feature type="domain" description="FtsK" evidence="5">
    <location>
        <begin position="132"/>
        <end position="322"/>
    </location>
</feature>
<proteinExistence type="predicted"/>
<gene>
    <name evidence="6" type="ORF">HNQ85_002728</name>
</gene>
<dbReference type="SUPFAM" id="SSF52540">
    <property type="entry name" value="P-loop containing nucleoside triphosphate hydrolases"/>
    <property type="match status" value="1"/>
</dbReference>
<evidence type="ECO:0000313" key="6">
    <source>
        <dbReference type="EMBL" id="MBA2872419.1"/>
    </source>
</evidence>
<feature type="region of interest" description="Disordered" evidence="4">
    <location>
        <begin position="372"/>
        <end position="393"/>
    </location>
</feature>
<evidence type="ECO:0000313" key="7">
    <source>
        <dbReference type="Proteomes" id="UP000580891"/>
    </source>
</evidence>
<accession>A0A7V9Z1M8</accession>
<evidence type="ECO:0000259" key="5">
    <source>
        <dbReference type="PROSITE" id="PS50901"/>
    </source>
</evidence>
<keyword evidence="2 3" id="KW-0067">ATP-binding</keyword>
<dbReference type="GO" id="GO:0005524">
    <property type="term" value="F:ATP binding"/>
    <property type="evidence" value="ECO:0007669"/>
    <property type="project" value="UniProtKB-UniRule"/>
</dbReference>
<dbReference type="GO" id="GO:0003677">
    <property type="term" value="F:DNA binding"/>
    <property type="evidence" value="ECO:0007669"/>
    <property type="project" value="InterPro"/>
</dbReference>
<dbReference type="RefSeq" id="WP_181538176.1">
    <property type="nucleotide sequence ID" value="NZ_JACDUU010000006.1"/>
</dbReference>
<dbReference type="InterPro" id="IPR027417">
    <property type="entry name" value="P-loop_NTPase"/>
</dbReference>
<evidence type="ECO:0000256" key="2">
    <source>
        <dbReference type="ARBA" id="ARBA00022840"/>
    </source>
</evidence>
<dbReference type="PANTHER" id="PTHR22683">
    <property type="entry name" value="SPORULATION PROTEIN RELATED"/>
    <property type="match status" value="1"/>
</dbReference>
<dbReference type="InterPro" id="IPR050206">
    <property type="entry name" value="FtsK/SpoIIIE/SftA"/>
</dbReference>
<dbReference type="PANTHER" id="PTHR22683:SF1">
    <property type="entry name" value="TYPE VII SECRETION SYSTEM PROTEIN ESSC"/>
    <property type="match status" value="1"/>
</dbReference>
<dbReference type="AlphaFoldDB" id="A0A7V9Z1M8"/>
<dbReference type="Gene3D" id="3.40.50.300">
    <property type="entry name" value="P-loop containing nucleotide triphosphate hydrolases"/>
    <property type="match status" value="1"/>
</dbReference>
<sequence>MWELFAIPLVSSAAALYVGTRKNDRNKTTMDKIFKNMKISGMEGNYFVYPKLIKKEQHKNYDRYTYRVPIGLSEKTIESLQEIISATLDAPIEITFKKHLIVDVYHHEIPELVPYAEVPNKKGWVVPLGVNEKGWHFHDFDKTPHCIISGTTRFGKTVMLKNIMTYLIEHHADDVEILILDMKGGLEFGRYRNLKQVIDVASEAVEAHKALQKIQQYMAQKMLEFHENKWSNIVNTPIQKRLFIIVDEAAQLTPEKHMQKELKNTLSACQHILGEVARIGGALGVRLIFCTQYPTSDTLPRQIKQNADLKISFRLPAGYASQVAIDDYGAEKLPSDIKGRAIIKTHEMMTVQTPFISDDEMWKRLGGYEVDKSEATEQRKEENERGEDFVRFE</sequence>
<keyword evidence="7" id="KW-1185">Reference proteome</keyword>
<dbReference type="InterPro" id="IPR002543">
    <property type="entry name" value="FtsK_dom"/>
</dbReference>
<reference evidence="6 7" key="1">
    <citation type="submission" date="2020-07" db="EMBL/GenBank/DDBJ databases">
        <title>Genomic Encyclopedia of Type Strains, Phase IV (KMG-IV): sequencing the most valuable type-strain genomes for metagenomic binning, comparative biology and taxonomic classification.</title>
        <authorList>
            <person name="Goeker M."/>
        </authorList>
    </citation>
    <scope>NUCLEOTIDE SEQUENCE [LARGE SCALE GENOMIC DNA]</scope>
    <source>
        <strain evidence="6 7">DSM 25220</strain>
    </source>
</reference>
<evidence type="ECO:0000256" key="1">
    <source>
        <dbReference type="ARBA" id="ARBA00022741"/>
    </source>
</evidence>